<dbReference type="CDD" id="cd09917">
    <property type="entry name" value="F-box_SF"/>
    <property type="match status" value="1"/>
</dbReference>
<keyword evidence="4" id="KW-1185">Reference proteome</keyword>
<name>A0ABR4JB05_9EURO</name>
<proteinExistence type="predicted"/>
<feature type="compositionally biased region" description="Polar residues" evidence="1">
    <location>
        <begin position="47"/>
        <end position="67"/>
    </location>
</feature>
<feature type="domain" description="F-box" evidence="2">
    <location>
        <begin position="66"/>
        <end position="111"/>
    </location>
</feature>
<dbReference type="PROSITE" id="PS50181">
    <property type="entry name" value="FBOX"/>
    <property type="match status" value="1"/>
</dbReference>
<evidence type="ECO:0000259" key="2">
    <source>
        <dbReference type="PROSITE" id="PS50181"/>
    </source>
</evidence>
<gene>
    <name evidence="3" type="ORF">BJY01DRAFT_258445</name>
</gene>
<dbReference type="InterPro" id="IPR001810">
    <property type="entry name" value="F-box_dom"/>
</dbReference>
<dbReference type="EMBL" id="JBFXLU010000164">
    <property type="protein sequence ID" value="KAL2837248.1"/>
    <property type="molecule type" value="Genomic_DNA"/>
</dbReference>
<comment type="caution">
    <text evidence="3">The sequence shown here is derived from an EMBL/GenBank/DDBJ whole genome shotgun (WGS) entry which is preliminary data.</text>
</comment>
<reference evidence="3 4" key="1">
    <citation type="submission" date="2024-07" db="EMBL/GenBank/DDBJ databases">
        <title>Section-level genome sequencing and comparative genomics of Aspergillus sections Usti and Cavernicolus.</title>
        <authorList>
            <consortium name="Lawrence Berkeley National Laboratory"/>
            <person name="Nybo J.L."/>
            <person name="Vesth T.C."/>
            <person name="Theobald S."/>
            <person name="Frisvad J.C."/>
            <person name="Larsen T.O."/>
            <person name="Kjaerboelling I."/>
            <person name="Rothschild-Mancinelli K."/>
            <person name="Lyhne E.K."/>
            <person name="Kogle M.E."/>
            <person name="Barry K."/>
            <person name="Clum A."/>
            <person name="Na H."/>
            <person name="Ledsgaard L."/>
            <person name="Lin J."/>
            <person name="Lipzen A."/>
            <person name="Kuo A."/>
            <person name="Riley R."/>
            <person name="Mondo S."/>
            <person name="Labutti K."/>
            <person name="Haridas S."/>
            <person name="Pangalinan J."/>
            <person name="Salamov A.A."/>
            <person name="Simmons B.A."/>
            <person name="Magnuson J.K."/>
            <person name="Chen J."/>
            <person name="Drula E."/>
            <person name="Henrissat B."/>
            <person name="Wiebenga A."/>
            <person name="Lubbers R.J."/>
            <person name="Gomes A.C."/>
            <person name="Makela M.R."/>
            <person name="Stajich J."/>
            <person name="Grigoriev I.V."/>
            <person name="Mortensen U.H."/>
            <person name="De Vries R.P."/>
            <person name="Baker S.E."/>
            <person name="Andersen M.R."/>
        </authorList>
    </citation>
    <scope>NUCLEOTIDE SEQUENCE [LARGE SCALE GENOMIC DNA]</scope>
    <source>
        <strain evidence="3 4">CBS 123904</strain>
    </source>
</reference>
<feature type="region of interest" description="Disordered" evidence="1">
    <location>
        <begin position="1"/>
        <end position="67"/>
    </location>
</feature>
<protein>
    <recommendedName>
        <fullName evidence="2">F-box domain-containing protein</fullName>
    </recommendedName>
</protein>
<evidence type="ECO:0000313" key="4">
    <source>
        <dbReference type="Proteomes" id="UP001610446"/>
    </source>
</evidence>
<organism evidence="3 4">
    <name type="scientific">Aspergillus pseudoustus</name>
    <dbReference type="NCBI Taxonomy" id="1810923"/>
    <lineage>
        <taxon>Eukaryota</taxon>
        <taxon>Fungi</taxon>
        <taxon>Dikarya</taxon>
        <taxon>Ascomycota</taxon>
        <taxon>Pezizomycotina</taxon>
        <taxon>Eurotiomycetes</taxon>
        <taxon>Eurotiomycetidae</taxon>
        <taxon>Eurotiales</taxon>
        <taxon>Aspergillaceae</taxon>
        <taxon>Aspergillus</taxon>
        <taxon>Aspergillus subgen. Nidulantes</taxon>
    </lineage>
</organism>
<evidence type="ECO:0000256" key="1">
    <source>
        <dbReference type="SAM" id="MobiDB-lite"/>
    </source>
</evidence>
<evidence type="ECO:0000313" key="3">
    <source>
        <dbReference type="EMBL" id="KAL2837248.1"/>
    </source>
</evidence>
<dbReference type="InterPro" id="IPR036047">
    <property type="entry name" value="F-box-like_dom_sf"/>
</dbReference>
<accession>A0ABR4JB05</accession>
<dbReference type="SUPFAM" id="SSF81383">
    <property type="entry name" value="F-box domain"/>
    <property type="match status" value="1"/>
</dbReference>
<sequence length="411" mass="46175">MPPVRRSKRLQPSQPAEAARQTRRRDSRTPTRAPLDRPKPARKKAASKQTFPQRSVSQTSTDPNESSRLFRIPRELLYEITAHLPPAGLACLTLTCKLALETLGTDSWAAFRGRARLYHSPEGSLCNLLARDLPGHEYCVRCETAHPPLKPPRGHRCTKYTQSCFGFEATIDSWPQTEHGGYSIVWPHIQQTFEARGADAVNSPPLELFEGDFSIRAGTVNYRLISSARWIDRNLVLEQEYRVSSAVTKGPLQAADVTSLPLRVCAHLTTATAPPKGQPAPRKAAQAVPNGPLLTHAITSAFPVSLRRNVPASKTFRAPRPSEETQMTEGEGDPGFIWRCRSCPTKFKVEYVSQSGGELVVRAWYSFGKEVYRAVDYWKWFVRRDHENLGRTKRNSEFYVPSRVVPNFAIE</sequence>
<dbReference type="Proteomes" id="UP001610446">
    <property type="component" value="Unassembled WGS sequence"/>
</dbReference>